<organism evidence="3 4">
    <name type="scientific">Pseudomonas fluorescens NCIMB 11764</name>
    <dbReference type="NCBI Taxonomy" id="1221522"/>
    <lineage>
        <taxon>Bacteria</taxon>
        <taxon>Pseudomonadati</taxon>
        <taxon>Pseudomonadota</taxon>
        <taxon>Gammaproteobacteria</taxon>
        <taxon>Pseudomonadales</taxon>
        <taxon>Pseudomonadaceae</taxon>
        <taxon>Pseudomonas</taxon>
    </lineage>
</organism>
<feature type="transmembrane region" description="Helical" evidence="1">
    <location>
        <begin position="139"/>
        <end position="155"/>
    </location>
</feature>
<keyword evidence="1" id="KW-1133">Transmembrane helix</keyword>
<reference evidence="3 4" key="1">
    <citation type="journal article" date="2012" name="J. Bacteriol.">
        <title>Draft genome sequence of the cyanide-utilizing bacterium Pseudomonas fluorescens strain NCIMB 11764.</title>
        <authorList>
            <person name="Vilo C.A."/>
            <person name="Benedik M.J."/>
            <person name="Kunz D.A."/>
            <person name="Dong Q."/>
        </authorList>
    </citation>
    <scope>NUCLEOTIDE SEQUENCE [LARGE SCALE GENOMIC DNA]</scope>
    <source>
        <strain evidence="3 4">NCIMB 11764</strain>
    </source>
</reference>
<feature type="transmembrane region" description="Helical" evidence="1">
    <location>
        <begin position="91"/>
        <end position="119"/>
    </location>
</feature>
<dbReference type="Gene3D" id="1.20.120.1220">
    <property type="match status" value="1"/>
</dbReference>
<dbReference type="EMBL" id="CP010945">
    <property type="protein sequence ID" value="AKV06483.1"/>
    <property type="molecule type" value="Genomic_DNA"/>
</dbReference>
<sequence length="156" mass="16986">MQSFFLLVWLTLCAEQDIRQRHIANHLTLGASLVALVFLGWTGRTWLGAEAVQGGWAFLLALAFTLPGYAARRLGAGDVKLMTALALATDGMHVLGTFIGAGLASVCWLLLAPRVWLLLSQDLRNLLQYLGPGTSNKQPFAPFVLLGFLLSLAWIH</sequence>
<feature type="transmembrane region" description="Helical" evidence="1">
    <location>
        <begin position="54"/>
        <end position="71"/>
    </location>
</feature>
<keyword evidence="1" id="KW-0812">Transmembrane</keyword>
<dbReference type="Pfam" id="PF01478">
    <property type="entry name" value="Peptidase_A24"/>
    <property type="match status" value="1"/>
</dbReference>
<evidence type="ECO:0000256" key="1">
    <source>
        <dbReference type="SAM" id="Phobius"/>
    </source>
</evidence>
<dbReference type="GO" id="GO:0016020">
    <property type="term" value="C:membrane"/>
    <property type="evidence" value="ECO:0007669"/>
    <property type="project" value="InterPro"/>
</dbReference>
<dbReference type="OrthoDB" id="5600918at2"/>
<name>A0A0K1QL94_PSEFL</name>
<dbReference type="Proteomes" id="UP000017175">
    <property type="component" value="Chromosome"/>
</dbReference>
<evidence type="ECO:0000313" key="4">
    <source>
        <dbReference type="Proteomes" id="UP000017175"/>
    </source>
</evidence>
<dbReference type="AlphaFoldDB" id="A0A0K1QL94"/>
<feature type="transmembrane region" description="Helical" evidence="1">
    <location>
        <begin position="24"/>
        <end position="42"/>
    </location>
</feature>
<proteinExistence type="predicted"/>
<evidence type="ECO:0000259" key="2">
    <source>
        <dbReference type="Pfam" id="PF01478"/>
    </source>
</evidence>
<dbReference type="eggNOG" id="COG4960">
    <property type="taxonomic scope" value="Bacteria"/>
</dbReference>
<dbReference type="InterPro" id="IPR000045">
    <property type="entry name" value="Prepilin_IV_endopep_pep"/>
</dbReference>
<evidence type="ECO:0000313" key="3">
    <source>
        <dbReference type="EMBL" id="AKV06483.1"/>
    </source>
</evidence>
<gene>
    <name evidence="3" type="ORF">B723_08745</name>
</gene>
<feature type="domain" description="Prepilin type IV endopeptidase peptidase" evidence="2">
    <location>
        <begin position="4"/>
        <end position="109"/>
    </location>
</feature>
<dbReference type="RefSeq" id="WP_017336365.1">
    <property type="nucleotide sequence ID" value="NZ_CP010945.1"/>
</dbReference>
<accession>A0A0K1QL94</accession>
<protein>
    <submittedName>
        <fullName evidence="3">Peptidase A24</fullName>
    </submittedName>
</protein>
<dbReference type="GO" id="GO:0004190">
    <property type="term" value="F:aspartic-type endopeptidase activity"/>
    <property type="evidence" value="ECO:0007669"/>
    <property type="project" value="InterPro"/>
</dbReference>
<keyword evidence="1" id="KW-0472">Membrane</keyword>